<dbReference type="InterPro" id="IPR001179">
    <property type="entry name" value="PPIase_FKBP_dom"/>
</dbReference>
<dbReference type="Pfam" id="PF00254">
    <property type="entry name" value="FKBP_C"/>
    <property type="match status" value="1"/>
</dbReference>
<proteinExistence type="inferred from homology"/>
<keyword evidence="7" id="KW-0732">Signal</keyword>
<dbReference type="PANTHER" id="PTHR43811:SF57">
    <property type="entry name" value="FKBP-TYPE PEPTIDYL-PROLYL CIS-TRANS ISOMERASE FKPA-RELATED"/>
    <property type="match status" value="1"/>
</dbReference>
<reference evidence="9 10" key="1">
    <citation type="submission" date="2013-09" db="EMBL/GenBank/DDBJ databases">
        <title>Genome sequencing of Arenimonas metalli.</title>
        <authorList>
            <person name="Chen F."/>
            <person name="Wang G."/>
        </authorList>
    </citation>
    <scope>NUCLEOTIDE SEQUENCE [LARGE SCALE GENOMIC DNA]</scope>
    <source>
        <strain evidence="9 10">CF5-1</strain>
    </source>
</reference>
<keyword evidence="4 5" id="KW-0413">Isomerase</keyword>
<evidence type="ECO:0000256" key="4">
    <source>
        <dbReference type="ARBA" id="ARBA00023235"/>
    </source>
</evidence>
<dbReference type="RefSeq" id="WP_052575376.1">
    <property type="nucleotide sequence ID" value="NZ_AVCK01000034.1"/>
</dbReference>
<feature type="chain" id="PRO_5001869147" description="Peptidyl-prolyl cis-trans isomerase" evidence="7">
    <location>
        <begin position="21"/>
        <end position="275"/>
    </location>
</feature>
<feature type="domain" description="PPIase FKBP-type" evidence="8">
    <location>
        <begin position="185"/>
        <end position="270"/>
    </location>
</feature>
<evidence type="ECO:0000313" key="10">
    <source>
        <dbReference type="Proteomes" id="UP000029393"/>
    </source>
</evidence>
<dbReference type="InterPro" id="IPR046357">
    <property type="entry name" value="PPIase_dom_sf"/>
</dbReference>
<dbReference type="eggNOG" id="COG0545">
    <property type="taxonomic scope" value="Bacteria"/>
</dbReference>
<feature type="signal peptide" evidence="7">
    <location>
        <begin position="1"/>
        <end position="20"/>
    </location>
</feature>
<comment type="similarity">
    <text evidence="2 6">Belongs to the FKBP-type PPIase family.</text>
</comment>
<evidence type="ECO:0000256" key="2">
    <source>
        <dbReference type="ARBA" id="ARBA00006577"/>
    </source>
</evidence>
<dbReference type="AlphaFoldDB" id="A0A091AYK3"/>
<dbReference type="PATRIC" id="fig|1384056.3.peg.2050"/>
<dbReference type="OrthoDB" id="9814548at2"/>
<evidence type="ECO:0000259" key="8">
    <source>
        <dbReference type="PROSITE" id="PS50059"/>
    </source>
</evidence>
<name>A0A091AYK3_9GAMM</name>
<dbReference type="SUPFAM" id="SSF54534">
    <property type="entry name" value="FKBP-like"/>
    <property type="match status" value="2"/>
</dbReference>
<protein>
    <recommendedName>
        <fullName evidence="6">Peptidyl-prolyl cis-trans isomerase</fullName>
        <ecNumber evidence="6">5.2.1.8</ecNumber>
    </recommendedName>
</protein>
<comment type="caution">
    <text evidence="9">The sequence shown here is derived from an EMBL/GenBank/DDBJ whole genome shotgun (WGS) entry which is preliminary data.</text>
</comment>
<evidence type="ECO:0000256" key="5">
    <source>
        <dbReference type="PROSITE-ProRule" id="PRU00277"/>
    </source>
</evidence>
<sequence length="275" mass="29998">MSLRPRLLALLLCVPGLALAVDPIRPPQPLNAPPKQAIETASGMSYIVLKPAPDANRFFSGEWVEYRADVWSSDGVTRASSRESGPVVATVRRLAAEQPGLARAILSTPVGESRRWWIQPERLLPGYPGMPNLLHVIDLTVVGEKNPVQAPADVAAPPADALRTASGLAYKVLKRGDGGARPGPRSEIEIHYSGWTTDGRLFDSSVARDQRAFFQLSQLIQGWQEGVQLMSRGDSVRFWIPGHLAYDMQPPSPGTPRGMLVFDVTLYDFTEPTAP</sequence>
<dbReference type="Proteomes" id="UP000029393">
    <property type="component" value="Unassembled WGS sequence"/>
</dbReference>
<dbReference type="STRING" id="1384056.N787_13515"/>
<gene>
    <name evidence="9" type="ORF">N787_13515</name>
</gene>
<keyword evidence="10" id="KW-1185">Reference proteome</keyword>
<dbReference type="EMBL" id="AVCK01000034">
    <property type="protein sequence ID" value="KFN44367.1"/>
    <property type="molecule type" value="Genomic_DNA"/>
</dbReference>
<dbReference type="PANTHER" id="PTHR43811">
    <property type="entry name" value="FKBP-TYPE PEPTIDYL-PROLYL CIS-TRANS ISOMERASE FKPA"/>
    <property type="match status" value="1"/>
</dbReference>
<dbReference type="Gene3D" id="3.10.50.40">
    <property type="match status" value="1"/>
</dbReference>
<organism evidence="9 10">
    <name type="scientific">Arenimonas metalli CF5-1</name>
    <dbReference type="NCBI Taxonomy" id="1384056"/>
    <lineage>
        <taxon>Bacteria</taxon>
        <taxon>Pseudomonadati</taxon>
        <taxon>Pseudomonadota</taxon>
        <taxon>Gammaproteobacteria</taxon>
        <taxon>Lysobacterales</taxon>
        <taxon>Lysobacteraceae</taxon>
        <taxon>Arenimonas</taxon>
    </lineage>
</organism>
<evidence type="ECO:0000256" key="1">
    <source>
        <dbReference type="ARBA" id="ARBA00000971"/>
    </source>
</evidence>
<evidence type="ECO:0000313" key="9">
    <source>
        <dbReference type="EMBL" id="KFN44367.1"/>
    </source>
</evidence>
<evidence type="ECO:0000256" key="6">
    <source>
        <dbReference type="RuleBase" id="RU003915"/>
    </source>
</evidence>
<dbReference type="GO" id="GO:0003755">
    <property type="term" value="F:peptidyl-prolyl cis-trans isomerase activity"/>
    <property type="evidence" value="ECO:0007669"/>
    <property type="project" value="UniProtKB-UniRule"/>
</dbReference>
<accession>A0A091AYK3</accession>
<dbReference type="EC" id="5.2.1.8" evidence="6"/>
<keyword evidence="3 5" id="KW-0697">Rotamase</keyword>
<comment type="catalytic activity">
    <reaction evidence="1 5 6">
        <text>[protein]-peptidylproline (omega=180) = [protein]-peptidylproline (omega=0)</text>
        <dbReference type="Rhea" id="RHEA:16237"/>
        <dbReference type="Rhea" id="RHEA-COMP:10747"/>
        <dbReference type="Rhea" id="RHEA-COMP:10748"/>
        <dbReference type="ChEBI" id="CHEBI:83833"/>
        <dbReference type="ChEBI" id="CHEBI:83834"/>
        <dbReference type="EC" id="5.2.1.8"/>
    </reaction>
</comment>
<dbReference type="PROSITE" id="PS50059">
    <property type="entry name" value="FKBP_PPIASE"/>
    <property type="match status" value="1"/>
</dbReference>
<evidence type="ECO:0000256" key="3">
    <source>
        <dbReference type="ARBA" id="ARBA00023110"/>
    </source>
</evidence>
<evidence type="ECO:0000256" key="7">
    <source>
        <dbReference type="SAM" id="SignalP"/>
    </source>
</evidence>